<evidence type="ECO:0000256" key="1">
    <source>
        <dbReference type="ARBA" id="ARBA00008857"/>
    </source>
</evidence>
<reference evidence="5" key="1">
    <citation type="submission" date="2023-07" db="EMBL/GenBank/DDBJ databases">
        <title>Genomic Encyclopedia of Type Strains, Phase IV (KMG-IV): sequencing the most valuable type-strain genomes for metagenomic binning, comparative biology and taxonomic classification.</title>
        <authorList>
            <person name="Goeker M."/>
        </authorList>
    </citation>
    <scope>NUCLEOTIDE SEQUENCE [LARGE SCALE GENOMIC DNA]</scope>
    <source>
        <strain evidence="5">DSM 21204</strain>
    </source>
</reference>
<name>A0ABU0LZZ4_9BACT</name>
<dbReference type="InterPro" id="IPR050090">
    <property type="entry name" value="Tyrosine_recombinase_XerCD"/>
</dbReference>
<dbReference type="EMBL" id="JAUSWO010000001">
    <property type="protein sequence ID" value="MDQ0514276.1"/>
    <property type="molecule type" value="Genomic_DNA"/>
</dbReference>
<keyword evidence="2" id="KW-0238">DNA-binding</keyword>
<comment type="caution">
    <text evidence="5">The sequence shown here is derived from an EMBL/GenBank/DDBJ whole genome shotgun (WGS) entry which is preliminary data.</text>
</comment>
<accession>A0ABU0LZZ4</accession>
<evidence type="ECO:0000313" key="5">
    <source>
        <dbReference type="EMBL" id="MDQ0514276.1"/>
    </source>
</evidence>
<dbReference type="Pfam" id="PF00589">
    <property type="entry name" value="Phage_integrase"/>
    <property type="match status" value="1"/>
</dbReference>
<dbReference type="Gene3D" id="1.10.443.10">
    <property type="entry name" value="Intergrase catalytic core"/>
    <property type="match status" value="1"/>
</dbReference>
<dbReference type="InterPro" id="IPR011010">
    <property type="entry name" value="DNA_brk_join_enz"/>
</dbReference>
<dbReference type="PROSITE" id="PS51898">
    <property type="entry name" value="TYR_RECOMBINASE"/>
    <property type="match status" value="1"/>
</dbReference>
<proteinExistence type="inferred from homology"/>
<comment type="similarity">
    <text evidence="1">Belongs to the 'phage' integrase family.</text>
</comment>
<organism evidence="5 6">
    <name type="scientific">Mycoplasmoides fastidiosum</name>
    <dbReference type="NCBI Taxonomy" id="92758"/>
    <lineage>
        <taxon>Bacteria</taxon>
        <taxon>Bacillati</taxon>
        <taxon>Mycoplasmatota</taxon>
        <taxon>Mycoplasmoidales</taxon>
        <taxon>Mycoplasmoidaceae</taxon>
        <taxon>Mycoplasmoides</taxon>
    </lineage>
</organism>
<evidence type="ECO:0000313" key="6">
    <source>
        <dbReference type="Proteomes" id="UP001240643"/>
    </source>
</evidence>
<keyword evidence="3" id="KW-0233">DNA recombination</keyword>
<sequence>MKFFLDYLRKKNLSKNTIITYKNSLLFLDVENWDWIKIKKKIFHSNYAANTVHLHKNVLLQYLKFKNNKQYIKKLEMIKLPPIDTKYYLTISKNMLYKKTQILDHDSDNDRKWKIIIRFIFETGIRASELHTLQLKNEKLYTLGKGNKLRQLFYVKETLILMLKYFPDLKGFYHNKSLRLAVKKYLDKKYTPHSIRRSFATHMLNNGSNPKSLMLQMGHSKVETTYRYLNLSEKYNEQNYNRIMKKMS</sequence>
<dbReference type="RefSeq" id="WP_256547845.1">
    <property type="nucleotide sequence ID" value="NZ_CP101809.1"/>
</dbReference>
<dbReference type="SUPFAM" id="SSF56349">
    <property type="entry name" value="DNA breaking-rejoining enzymes"/>
    <property type="match status" value="1"/>
</dbReference>
<dbReference type="InterPro" id="IPR002104">
    <property type="entry name" value="Integrase_catalytic"/>
</dbReference>
<keyword evidence="6" id="KW-1185">Reference proteome</keyword>
<feature type="domain" description="Tyr recombinase" evidence="4">
    <location>
        <begin position="84"/>
        <end position="241"/>
    </location>
</feature>
<dbReference type="CDD" id="cd00397">
    <property type="entry name" value="DNA_BRE_C"/>
    <property type="match status" value="1"/>
</dbReference>
<gene>
    <name evidence="5" type="ORF">J2Z62_000714</name>
</gene>
<evidence type="ECO:0000256" key="2">
    <source>
        <dbReference type="ARBA" id="ARBA00023125"/>
    </source>
</evidence>
<dbReference type="PANTHER" id="PTHR30349">
    <property type="entry name" value="PHAGE INTEGRASE-RELATED"/>
    <property type="match status" value="1"/>
</dbReference>
<evidence type="ECO:0000259" key="4">
    <source>
        <dbReference type="PROSITE" id="PS51898"/>
    </source>
</evidence>
<dbReference type="Proteomes" id="UP001240643">
    <property type="component" value="Unassembled WGS sequence"/>
</dbReference>
<protein>
    <submittedName>
        <fullName evidence="5">Integrase/recombinase XerD</fullName>
    </submittedName>
</protein>
<dbReference type="InterPro" id="IPR013762">
    <property type="entry name" value="Integrase-like_cat_sf"/>
</dbReference>
<dbReference type="PANTHER" id="PTHR30349:SF41">
    <property type="entry name" value="INTEGRASE_RECOMBINASE PROTEIN MJ0367-RELATED"/>
    <property type="match status" value="1"/>
</dbReference>
<evidence type="ECO:0000256" key="3">
    <source>
        <dbReference type="ARBA" id="ARBA00023172"/>
    </source>
</evidence>